<protein>
    <submittedName>
        <fullName evidence="1">Uncharacterized protein</fullName>
    </submittedName>
</protein>
<evidence type="ECO:0000313" key="1">
    <source>
        <dbReference type="EMBL" id="KRZ62827.1"/>
    </source>
</evidence>
<name>A0A0V1LTN0_9BILA</name>
<organism evidence="1 2">
    <name type="scientific">Trichinella nativa</name>
    <dbReference type="NCBI Taxonomy" id="6335"/>
    <lineage>
        <taxon>Eukaryota</taxon>
        <taxon>Metazoa</taxon>
        <taxon>Ecdysozoa</taxon>
        <taxon>Nematoda</taxon>
        <taxon>Enoplea</taxon>
        <taxon>Dorylaimia</taxon>
        <taxon>Trichinellida</taxon>
        <taxon>Trichinellidae</taxon>
        <taxon>Trichinella</taxon>
    </lineage>
</organism>
<reference evidence="1 2" key="1">
    <citation type="submission" date="2015-05" db="EMBL/GenBank/DDBJ databases">
        <title>Evolution of Trichinella species and genotypes.</title>
        <authorList>
            <person name="Korhonen P.K."/>
            <person name="Edoardo P."/>
            <person name="Giuseppe L.R."/>
            <person name="Gasser R.B."/>
        </authorList>
    </citation>
    <scope>NUCLEOTIDE SEQUENCE [LARGE SCALE GENOMIC DNA]</scope>
    <source>
        <strain evidence="1">ISS10</strain>
    </source>
</reference>
<proteinExistence type="predicted"/>
<sequence>MSSVVTKYCKRKNLNIPIVEGKEIAEALACYICFLSYYPRILFSKEYMQIRPLECSAKYGNNKYLRIIIHKGLAEEI</sequence>
<gene>
    <name evidence="1" type="ORF">T02_6968</name>
</gene>
<accession>A0A0V1LTN0</accession>
<dbReference type="EMBL" id="JYDW01000005">
    <property type="protein sequence ID" value="KRZ62827.1"/>
    <property type="molecule type" value="Genomic_DNA"/>
</dbReference>
<dbReference type="AlphaFoldDB" id="A0A0V1LTN0"/>
<evidence type="ECO:0000313" key="2">
    <source>
        <dbReference type="Proteomes" id="UP000054721"/>
    </source>
</evidence>
<keyword evidence="2" id="KW-1185">Reference proteome</keyword>
<dbReference type="Proteomes" id="UP000054721">
    <property type="component" value="Unassembled WGS sequence"/>
</dbReference>
<comment type="caution">
    <text evidence="1">The sequence shown here is derived from an EMBL/GenBank/DDBJ whole genome shotgun (WGS) entry which is preliminary data.</text>
</comment>